<feature type="region of interest" description="Disordered" evidence="1">
    <location>
        <begin position="1181"/>
        <end position="1200"/>
    </location>
</feature>
<reference evidence="5" key="1">
    <citation type="submission" date="2016-02" db="EMBL/GenBank/DDBJ databases">
        <authorList>
            <person name="Shin S.-K."/>
            <person name="Yi H."/>
            <person name="Kim E."/>
        </authorList>
    </citation>
    <scope>NUCLEOTIDE SEQUENCE [LARGE SCALE GENOMIC DNA]</scope>
    <source>
        <strain evidence="5">LPB0003</strain>
    </source>
</reference>
<gene>
    <name evidence="4" type="ORF">LPB3_01245</name>
</gene>
<evidence type="ECO:0000313" key="4">
    <source>
        <dbReference type="EMBL" id="OBY66317.1"/>
    </source>
</evidence>
<name>A0A1B8U364_9FLAO</name>
<evidence type="ECO:0000256" key="2">
    <source>
        <dbReference type="SAM" id="SignalP"/>
    </source>
</evidence>
<dbReference type="EMBL" id="LSFM01000002">
    <property type="protein sequence ID" value="OBY66317.1"/>
    <property type="molecule type" value="Genomic_DNA"/>
</dbReference>
<comment type="caution">
    <text evidence="4">The sequence shown here is derived from an EMBL/GenBank/DDBJ whole genome shotgun (WGS) entry which is preliminary data.</text>
</comment>
<dbReference type="InterPro" id="IPR025684">
    <property type="entry name" value="SprA_N_dom"/>
</dbReference>
<organism evidence="4 5">
    <name type="scientific">Polaribacter vadi</name>
    <dbReference type="NCBI Taxonomy" id="1774273"/>
    <lineage>
        <taxon>Bacteria</taxon>
        <taxon>Pseudomonadati</taxon>
        <taxon>Bacteroidota</taxon>
        <taxon>Flavobacteriia</taxon>
        <taxon>Flavobacteriales</taxon>
        <taxon>Flavobacteriaceae</taxon>
    </lineage>
</organism>
<sequence>MIRFLKNILLVVLFTVLVNFSSNAQTKQSKDSTVVKKDTLNLRYDFNNTQKGGLFLDDLAKKEVIFDKALNRYVIIEKIGDYYTKTPVFLTREEYAQYRLKRDMLQYFKDKVSATNSKKKDAAAAQKDLLPDYYVNSKFFESIFGGNKIEFTPTGNLSVKLGFIYQNTENPQISEENRSSLVFDFDQQINASIRAKIGERLEFTANYDTQSTFDFQNLVKLDYTPTEDDILQGIEAGNVSMPIKNSLINGAQSLFGVKTQLKFGNTNVTAVFSQQNSESKTVVAEAGASIEEFELRTTDYDNDRHFFLSQFFIDNYANSLKQYPLINSQISITRIEIWITNRNAATEDFRSIVAFADLGESNADANPAYNNLVDDSGLVRDPSNQISINANGQQLNLPQNNANNIYEQNILDGIRDVSNVDATLSSQFQMQQGTDYSILENARKLDANEYRLNSQLGYISLNRRLNDGEVLAVAYEYTVAGSVNGANSKKSFKVGEFSNDGVQAPDNLAVKLLRSEILQTKRTNPTTGSEESFPTWRLMMKNIYALGAFPLTQDGFRFEIQYRDDDTGIASNVLQNANTPEIPTIPLIQVFKLDQLDQSQFRTPDGFFDYVEGITVNSQNGFIIFPEPEPFGNDLILNPTNPNDIGLNPAVDERFLFRELYLNTKINIKNNFQNKDKYFLKGYFKSESAGGIPIGAFNVPRGSVRVTAGGRQLVEGVDYVVDYQLGRVQIIDPGLQASGTPINVSTENNAVFNQQRKTFMGVDIEHVFSEELVVGATILNVNERPLTPKVNFGAEPINNTMLGFNFDYSTEVPYFTKLANKLPFVDTDVPSNLSVRGDMAYLLPGTPSGIDVAGAATSYIDDFEASQIPISLLSALDWYEASTPNNQADDRFNGANSGLPYNYKRGKLAWYSIDQIFYGFGETPSSVDADELSRAETRQINFDELFPNQQFDITQNTQIRTLDLAYFPEERGSYNFNTTDADVNDDGTFVNPQENWGGIMRPLNTNNFDQANVEFIQFWVMDPYQNYSITEEEGLPQGVNPDNIANQVGDLYINLGNISEDILKDNRKMFENGLPEDGAKIPGSNINETIWGDVPRNPSIIYAFNEEDAARTNQDLGFDGLNDEEEFQNLQEVAQDLNLNINFSRLNPNDIASDNFQFFRGGNLDAINASVLTRYKNFNNTQGNSPTLNQSPETYPTSSTTYPDVEDINRDQTMNTVESYYEYKISMNRNDLQEGRNFIVDSKTTSITLENGNTQETTWYQFRVPIRNGTPVNGISDFNSIRFVRMFLTNFKIPVVIRFGELDLVRGDWRRYTRTIDPDIDPDRELNQTELEGFEVGVVSIEQNNGSYIQPPGIERERLQGSTTVQLQNEQSVTLKVSNLEPNKTRAIYKNISVDLRRFKNLKMFMHLEGLDVEAPISDNDFAGVIRLGTDLNENYYELEIPLTVSTGGNSQFDVWPEANNLDAFLESFGKVKLERDAIGAAINEPFTSSEQTDVPYTITVKGNPTLAQLRTIVLGLKNISTSNKSGEIWFNELRSSGFDNEAGWAAVMNADANFADVANVSLSGSMQTIGFGNVEDRVNQRSLDETKQYDVATTVSLGKVLTPQNWGMQIPMSYSVGEKFIDPKFDPQYQDVTLADALEQNPNSEFSRDYTKRTSISFINVKKNRNPNTSKKPKFYDVENVAVSYSHNKEFHRDYNIEKYINENVMASAAYNFNFNAKPIEPFKKNDSLFVSKYLKFIKDFNFNPIPTTVAINSRINRSYNEQQSRNLVPGLSAQPELKQRRFLFDWDYTVAFDLTRSIQLNFNASNNYIYDAFGSGEELQIFDDFFNTGRANQYHQKLNATYALPLDKFPFLSFMKADYGYTADYDWQVSSQDENIVEQIGNVIQNANTHNLNTTFSFDKIYKSVGFEKLLLTKAQRKNAKGKNTARIRPSKNLSTGKKILKTSWELLTSVKQGQISYTENNGQYLQGYDAGTGFLGGPPTSFAFGSQVDIRNKALVNGWLVEPRALIDDPTTPNIDESAYFNKTYSRTAYNKLDYTFTLKPFDDLNIDVRGNKIETSNLAQQLDIIQDGTETGAIDFGIDTFETGNFSTSHSMLSTAFTDGDVLFQTMKDYRSEIANRFARENPGVDPTGFGENSQQVLLPAFMAAYSGKDPNKVNTGLFRNIPIPNWTLRYNGFMKMAWFKKNFSSFVVSHGYRSSYTISNYTNNLQYGDNTAFTQKNIAGNFEPQRLIASATLVDEFSPLIKVDMKMRNSFSLRSEIKRDRTLTMNFNNSTLTDIAGTEYIVGVGYVFKDVKLNTRFTGKKTTLKGDINLRADVSLRDNLTQIRYIDEDNDQISGGQRLFSIKFTADYTLSSNLTASFYYNHQTSKFAISTTFPRQAINGGINLVYNLGGN</sequence>
<dbReference type="Proteomes" id="UP000092584">
    <property type="component" value="Unassembled WGS sequence"/>
</dbReference>
<feature type="compositionally biased region" description="Polar residues" evidence="1">
    <location>
        <begin position="1181"/>
        <end position="1193"/>
    </location>
</feature>
<feature type="signal peptide" evidence="2">
    <location>
        <begin position="1"/>
        <end position="24"/>
    </location>
</feature>
<dbReference type="NCBIfam" id="TIGR04189">
    <property type="entry name" value="surface_SprA"/>
    <property type="match status" value="1"/>
</dbReference>
<protein>
    <submittedName>
        <fullName evidence="4">Cell surface protein SprA</fullName>
    </submittedName>
</protein>
<dbReference type="OrthoDB" id="9806090at2"/>
<dbReference type="STRING" id="1774273.LPB03_07860"/>
<accession>A0A1B8U364</accession>
<feature type="domain" description="Gliding motility protein SprA N-terminal" evidence="3">
    <location>
        <begin position="1148"/>
        <end position="1639"/>
    </location>
</feature>
<keyword evidence="2" id="KW-0732">Signal</keyword>
<dbReference type="InterPro" id="IPR026377">
    <property type="entry name" value="Cell_surface_SprA"/>
</dbReference>
<dbReference type="RefSeq" id="WP_065317783.1">
    <property type="nucleotide sequence ID" value="NZ_CP017477.1"/>
</dbReference>
<feature type="domain" description="Gliding motility protein SprA N-terminal" evidence="3">
    <location>
        <begin position="61"/>
        <end position="458"/>
    </location>
</feature>
<feature type="chain" id="PRO_5008615937" evidence="2">
    <location>
        <begin position="25"/>
        <end position="2396"/>
    </location>
</feature>
<proteinExistence type="predicted"/>
<evidence type="ECO:0000256" key="1">
    <source>
        <dbReference type="SAM" id="MobiDB-lite"/>
    </source>
</evidence>
<evidence type="ECO:0000259" key="3">
    <source>
        <dbReference type="Pfam" id="PF14349"/>
    </source>
</evidence>
<dbReference type="KEGG" id="pob:LPB03_07860"/>
<evidence type="ECO:0000313" key="5">
    <source>
        <dbReference type="Proteomes" id="UP000092584"/>
    </source>
</evidence>
<keyword evidence="5" id="KW-1185">Reference proteome</keyword>
<dbReference type="Pfam" id="PF14349">
    <property type="entry name" value="SprA_N"/>
    <property type="match status" value="2"/>
</dbReference>